<evidence type="ECO:0000256" key="2">
    <source>
        <dbReference type="ARBA" id="ARBA00022448"/>
    </source>
</evidence>
<organism evidence="6 7">
    <name type="scientific">Actinacidiphila reveromycinica</name>
    <dbReference type="NCBI Taxonomy" id="659352"/>
    <lineage>
        <taxon>Bacteria</taxon>
        <taxon>Bacillati</taxon>
        <taxon>Actinomycetota</taxon>
        <taxon>Actinomycetes</taxon>
        <taxon>Kitasatosporales</taxon>
        <taxon>Streptomycetaceae</taxon>
        <taxon>Actinacidiphila</taxon>
    </lineage>
</organism>
<dbReference type="EMBL" id="AP018365">
    <property type="protein sequence ID" value="BBA96953.1"/>
    <property type="molecule type" value="Genomic_DNA"/>
</dbReference>
<dbReference type="GO" id="GO:0005576">
    <property type="term" value="C:extracellular region"/>
    <property type="evidence" value="ECO:0007669"/>
    <property type="project" value="TreeGrafter"/>
</dbReference>
<dbReference type="KEGG" id="arev:RVR_2487"/>
<dbReference type="RefSeq" id="WP_202233313.1">
    <property type="nucleotide sequence ID" value="NZ_AP018365.1"/>
</dbReference>
<evidence type="ECO:0000256" key="3">
    <source>
        <dbReference type="ARBA" id="ARBA00022729"/>
    </source>
</evidence>
<dbReference type="Gene3D" id="3.40.190.10">
    <property type="entry name" value="Periplasmic binding protein-like II"/>
    <property type="match status" value="2"/>
</dbReference>
<dbReference type="SUPFAM" id="SSF53850">
    <property type="entry name" value="Periplasmic binding protein-like II"/>
    <property type="match status" value="1"/>
</dbReference>
<keyword evidence="7" id="KW-1185">Reference proteome</keyword>
<reference evidence="6 7" key="3">
    <citation type="journal article" date="2011" name="Nat. Chem. Biol.">
        <title>Reveromycin A biosynthesis uses RevG and RevJ for stereospecific spiroacetal formation.</title>
        <authorList>
            <person name="Takahashi S."/>
            <person name="Toyoda A."/>
            <person name="Sekiyama Y."/>
            <person name="Takagi H."/>
            <person name="Nogawa T."/>
            <person name="Uramoto M."/>
            <person name="Suzuki R."/>
            <person name="Koshino H."/>
            <person name="Kumano T."/>
            <person name="Panthee S."/>
            <person name="Dairi T."/>
            <person name="Ishikawa J."/>
            <person name="Ikeda H."/>
            <person name="Sakaki Y."/>
            <person name="Osada H."/>
        </authorList>
    </citation>
    <scope>NUCLEOTIDE SEQUENCE [LARGE SCALE GENOMIC DNA]</scope>
    <source>
        <strain evidence="6 7">SN-593</strain>
    </source>
</reference>
<dbReference type="InterPro" id="IPR051455">
    <property type="entry name" value="Bact_solute-bind_prot3"/>
</dbReference>
<name>A0A7U3UQP0_9ACTN</name>
<dbReference type="Pfam" id="PF00497">
    <property type="entry name" value="SBP_bac_3"/>
    <property type="match status" value="1"/>
</dbReference>
<evidence type="ECO:0000259" key="5">
    <source>
        <dbReference type="SMART" id="SM00062"/>
    </source>
</evidence>
<protein>
    <submittedName>
        <fullName evidence="6">Putative extracellular solute-binding protein</fullName>
    </submittedName>
</protein>
<evidence type="ECO:0000313" key="7">
    <source>
        <dbReference type="Proteomes" id="UP000595703"/>
    </source>
</evidence>
<dbReference type="PANTHER" id="PTHR30085:SF6">
    <property type="entry name" value="ABC TRANSPORTER GLUTAMINE-BINDING PROTEIN GLNH"/>
    <property type="match status" value="1"/>
</dbReference>
<reference evidence="6 7" key="2">
    <citation type="journal article" date="2011" name="J. Antibiot.">
        <title>Furaquinocins I and J: novel polyketide isoprenoid hybrid compounds from Streptomyces reveromyceticus SN-593.</title>
        <authorList>
            <person name="Panthee S."/>
            <person name="Takahashi S."/>
            <person name="Takagi H."/>
            <person name="Nogawa T."/>
            <person name="Oowada E."/>
            <person name="Uramoto M."/>
            <person name="Osada H."/>
        </authorList>
    </citation>
    <scope>NUCLEOTIDE SEQUENCE [LARGE SCALE GENOMIC DNA]</scope>
    <source>
        <strain evidence="6 7">SN-593</strain>
    </source>
</reference>
<proteinExistence type="inferred from homology"/>
<feature type="transmembrane region" description="Helical" evidence="4">
    <location>
        <begin position="34"/>
        <end position="54"/>
    </location>
</feature>
<dbReference type="GO" id="GO:0006865">
    <property type="term" value="P:amino acid transport"/>
    <property type="evidence" value="ECO:0007669"/>
    <property type="project" value="TreeGrafter"/>
</dbReference>
<reference evidence="6 7" key="4">
    <citation type="journal article" date="2020" name="Sci. Rep.">
        <title>beta-carboline chemical signals induce reveromycin production through a LuxR family regulator in Streptomyces sp. SN-593.</title>
        <authorList>
            <person name="Panthee S."/>
            <person name="Kito N."/>
            <person name="Hayashi T."/>
            <person name="Shimizu T."/>
            <person name="Ishikawa J."/>
            <person name="Hamamoto H."/>
            <person name="Osada H."/>
            <person name="Takahashi S."/>
        </authorList>
    </citation>
    <scope>NUCLEOTIDE SEQUENCE [LARGE SCALE GENOMIC DNA]</scope>
    <source>
        <strain evidence="6 7">SN-593</strain>
    </source>
</reference>
<dbReference type="PANTHER" id="PTHR30085">
    <property type="entry name" value="AMINO ACID ABC TRANSPORTER PERMEASE"/>
    <property type="match status" value="1"/>
</dbReference>
<gene>
    <name evidence="6" type="ORF">RVR_2487</name>
</gene>
<evidence type="ECO:0000313" key="6">
    <source>
        <dbReference type="EMBL" id="BBA96953.1"/>
    </source>
</evidence>
<evidence type="ECO:0000256" key="1">
    <source>
        <dbReference type="ARBA" id="ARBA00010333"/>
    </source>
</evidence>
<dbReference type="SMART" id="SM00062">
    <property type="entry name" value="PBPb"/>
    <property type="match status" value="1"/>
</dbReference>
<evidence type="ECO:0000256" key="4">
    <source>
        <dbReference type="SAM" id="Phobius"/>
    </source>
</evidence>
<reference evidence="6 7" key="1">
    <citation type="journal article" date="2010" name="J. Bacteriol.">
        <title>Biochemical characterization of a novel indole prenyltransferase from Streptomyces sp. SN-593.</title>
        <authorList>
            <person name="Takahashi S."/>
            <person name="Takagi H."/>
            <person name="Toyoda A."/>
            <person name="Uramoto M."/>
            <person name="Nogawa T."/>
            <person name="Ueki M."/>
            <person name="Sakaki Y."/>
            <person name="Osada H."/>
        </authorList>
    </citation>
    <scope>NUCLEOTIDE SEQUENCE [LARGE SCALE GENOMIC DNA]</scope>
    <source>
        <strain evidence="6 7">SN-593</strain>
    </source>
</reference>
<dbReference type="Proteomes" id="UP000595703">
    <property type="component" value="Chromosome"/>
</dbReference>
<keyword evidence="4" id="KW-1133">Transmembrane helix</keyword>
<keyword evidence="4" id="KW-0472">Membrane</keyword>
<feature type="domain" description="Solute-binding protein family 3/N-terminal" evidence="5">
    <location>
        <begin position="102"/>
        <end position="324"/>
    </location>
</feature>
<keyword evidence="3" id="KW-0732">Signal</keyword>
<comment type="similarity">
    <text evidence="1">Belongs to the bacterial solute-binding protein 3 family.</text>
</comment>
<keyword evidence="4" id="KW-0812">Transmembrane</keyword>
<sequence length="336" mass="34763">MSSIPVSNRAGTSAVFDQSDLFATRIRRVRVRRAAVAAVLAVSAFAVTACSGSSSGSPKTGNVDKAVATDASVDDLVTSEQPAAASLLPDGSTAAKIKAKGVLRVGGTQTTAMFSLLNPTTGKIEGFDSALSRLLAKYIIGKDSTKLTTVTSATREALLKNGSVDTVFATYVITPEREKVVAFAGPYYEDGLGLQVRKNENGITNLKDLAGKTVVTGSGSTATTAVKKAAPSAKIQLCDINAECLQALQQGRADAYVMDQGLLAGNALTNTDVKVLSGTFSAEPYGIGLPLDEPDFKVFVNDWLKKITADGTWAKVWKATVGTAVPGAAPTPPTVG</sequence>
<dbReference type="InterPro" id="IPR001638">
    <property type="entry name" value="Solute-binding_3/MltF_N"/>
</dbReference>
<accession>A0A7U3UQP0</accession>
<dbReference type="CDD" id="cd13690">
    <property type="entry name" value="PBP2_GluB"/>
    <property type="match status" value="1"/>
</dbReference>
<dbReference type="GO" id="GO:0030288">
    <property type="term" value="C:outer membrane-bounded periplasmic space"/>
    <property type="evidence" value="ECO:0007669"/>
    <property type="project" value="TreeGrafter"/>
</dbReference>
<keyword evidence="2" id="KW-0813">Transport</keyword>
<dbReference type="AlphaFoldDB" id="A0A7U3UQP0"/>